<accession>A0AAD9F441</accession>
<dbReference type="Proteomes" id="UP001228049">
    <property type="component" value="Unassembled WGS sequence"/>
</dbReference>
<evidence type="ECO:0000313" key="2">
    <source>
        <dbReference type="Proteomes" id="UP001228049"/>
    </source>
</evidence>
<keyword evidence="2" id="KW-1185">Reference proteome</keyword>
<proteinExistence type="predicted"/>
<dbReference type="EMBL" id="JASDAP010000018">
    <property type="protein sequence ID" value="KAK1888097.1"/>
    <property type="molecule type" value="Genomic_DNA"/>
</dbReference>
<feature type="non-terminal residue" evidence="1">
    <location>
        <position position="1"/>
    </location>
</feature>
<gene>
    <name evidence="1" type="ORF">KUDE01_028882</name>
</gene>
<sequence length="69" mass="7874">EHQQLSCPRPSPTSRYLKTFVWVGLQQVLTGQSPQRREAVCQEANGNIKKEIQRNRHGGFGVMRQWAPG</sequence>
<evidence type="ECO:0000313" key="1">
    <source>
        <dbReference type="EMBL" id="KAK1888097.1"/>
    </source>
</evidence>
<protein>
    <submittedName>
        <fullName evidence="1">L-galactono-14-lactone dehydrogenase 2 mitochondrial</fullName>
    </submittedName>
</protein>
<feature type="non-terminal residue" evidence="1">
    <location>
        <position position="69"/>
    </location>
</feature>
<organism evidence="1 2">
    <name type="scientific">Dissostichus eleginoides</name>
    <name type="common">Patagonian toothfish</name>
    <name type="synonym">Dissostichus amissus</name>
    <dbReference type="NCBI Taxonomy" id="100907"/>
    <lineage>
        <taxon>Eukaryota</taxon>
        <taxon>Metazoa</taxon>
        <taxon>Chordata</taxon>
        <taxon>Craniata</taxon>
        <taxon>Vertebrata</taxon>
        <taxon>Euteleostomi</taxon>
        <taxon>Actinopterygii</taxon>
        <taxon>Neopterygii</taxon>
        <taxon>Teleostei</taxon>
        <taxon>Neoteleostei</taxon>
        <taxon>Acanthomorphata</taxon>
        <taxon>Eupercaria</taxon>
        <taxon>Perciformes</taxon>
        <taxon>Notothenioidei</taxon>
        <taxon>Nototheniidae</taxon>
        <taxon>Dissostichus</taxon>
    </lineage>
</organism>
<name>A0AAD9F441_DISEL</name>
<comment type="caution">
    <text evidence="1">The sequence shown here is derived from an EMBL/GenBank/DDBJ whole genome shotgun (WGS) entry which is preliminary data.</text>
</comment>
<reference evidence="1" key="1">
    <citation type="submission" date="2023-04" db="EMBL/GenBank/DDBJ databases">
        <title>Chromosome-level genome of Chaenocephalus aceratus.</title>
        <authorList>
            <person name="Park H."/>
        </authorList>
    </citation>
    <scope>NUCLEOTIDE SEQUENCE</scope>
    <source>
        <strain evidence="1">DE</strain>
        <tissue evidence="1">Muscle</tissue>
    </source>
</reference>
<dbReference type="AlphaFoldDB" id="A0AAD9F441"/>